<dbReference type="InterPro" id="IPR023582">
    <property type="entry name" value="Impact"/>
</dbReference>
<dbReference type="RefSeq" id="WP_007935814.1">
    <property type="nucleotide sequence ID" value="NZ_AKVJ01000030.1"/>
</dbReference>
<dbReference type="PANTHER" id="PTHR16301">
    <property type="entry name" value="IMPACT-RELATED"/>
    <property type="match status" value="1"/>
</dbReference>
<dbReference type="Pfam" id="PF01205">
    <property type="entry name" value="Impact_N"/>
    <property type="match status" value="1"/>
</dbReference>
<feature type="domain" description="Impact N-terminal" evidence="2">
    <location>
        <begin position="19"/>
        <end position="122"/>
    </location>
</feature>
<dbReference type="InterPro" id="IPR001498">
    <property type="entry name" value="Impact_N"/>
</dbReference>
<protein>
    <recommendedName>
        <fullName evidence="6">YigZ family protein</fullName>
    </recommendedName>
</protein>
<dbReference type="InterPro" id="IPR020569">
    <property type="entry name" value="UPF0029_Impact_CS"/>
</dbReference>
<dbReference type="InterPro" id="IPR036956">
    <property type="entry name" value="Impact_N_sf"/>
</dbReference>
<dbReference type="Gene3D" id="3.30.230.30">
    <property type="entry name" value="Impact, N-terminal domain"/>
    <property type="match status" value="1"/>
</dbReference>
<evidence type="ECO:0000313" key="5">
    <source>
        <dbReference type="Proteomes" id="UP000004324"/>
    </source>
</evidence>
<dbReference type="InterPro" id="IPR015269">
    <property type="entry name" value="UPF0029_Impact_C"/>
</dbReference>
<dbReference type="Proteomes" id="UP000004324">
    <property type="component" value="Unassembled WGS sequence"/>
</dbReference>
<dbReference type="SUPFAM" id="SSF54211">
    <property type="entry name" value="Ribosomal protein S5 domain 2-like"/>
    <property type="match status" value="1"/>
</dbReference>
<comment type="caution">
    <text evidence="4">The sequence shown here is derived from an EMBL/GenBank/DDBJ whole genome shotgun (WGS) entry which is preliminary data.</text>
</comment>
<dbReference type="PATRIC" id="fig|1149862.3.peg.3134"/>
<comment type="similarity">
    <text evidence="1">Belongs to the IMPACT family.</text>
</comment>
<name>I9LAT6_9FIRM</name>
<dbReference type="NCBIfam" id="TIGR00257">
    <property type="entry name" value="IMPACT_YIGZ"/>
    <property type="match status" value="1"/>
</dbReference>
<dbReference type="PANTHER" id="PTHR16301:SF20">
    <property type="entry name" value="IMPACT FAMILY MEMBER YIGZ"/>
    <property type="match status" value="1"/>
</dbReference>
<evidence type="ECO:0008006" key="6">
    <source>
        <dbReference type="Google" id="ProtNLM"/>
    </source>
</evidence>
<evidence type="ECO:0000259" key="3">
    <source>
        <dbReference type="Pfam" id="PF09186"/>
    </source>
</evidence>
<dbReference type="EMBL" id="AKVJ01000030">
    <property type="protein sequence ID" value="EIW17416.1"/>
    <property type="molecule type" value="Genomic_DNA"/>
</dbReference>
<proteinExistence type="inferred from homology"/>
<dbReference type="InterPro" id="IPR035647">
    <property type="entry name" value="EFG_III/V"/>
</dbReference>
<evidence type="ECO:0000259" key="2">
    <source>
        <dbReference type="Pfam" id="PF01205"/>
    </source>
</evidence>
<sequence length="214" mass="23958">MLSFYLTVSGYGEAEIEIQKSRFIAYVQRAEQEEAAVAFIEQIKKKHWNATHNCSAYIIGGNDQWQKADDDGEPSGTAGKPILEIIKKNQLKDTVIVVTRYFGGIKLGAGGLIRAYGKSASAGLKAVGITQRQNHTRIGVEIDYTFLGMLENQLRLQGYRIEDKIFTDTIRLIVLEKVGQEEILEQKIIDWTAGQVTLTREGQVYVETPVTCEE</sequence>
<evidence type="ECO:0000256" key="1">
    <source>
        <dbReference type="ARBA" id="ARBA00007665"/>
    </source>
</evidence>
<organism evidence="4 5">
    <name type="scientific">Pelosinus fermentans B4</name>
    <dbReference type="NCBI Taxonomy" id="1149862"/>
    <lineage>
        <taxon>Bacteria</taxon>
        <taxon>Bacillati</taxon>
        <taxon>Bacillota</taxon>
        <taxon>Negativicutes</taxon>
        <taxon>Selenomonadales</taxon>
        <taxon>Sporomusaceae</taxon>
        <taxon>Pelosinus</taxon>
    </lineage>
</organism>
<dbReference type="GO" id="GO:0006446">
    <property type="term" value="P:regulation of translational initiation"/>
    <property type="evidence" value="ECO:0007669"/>
    <property type="project" value="TreeGrafter"/>
</dbReference>
<reference evidence="4 5" key="1">
    <citation type="journal article" date="2012" name="J. Bacteriol.">
        <title>Draft Genome Sequences for Two Metal-Reducing Pelosinus fermentans Strains Isolated from a Cr(VI)-Contaminated Site and for Type Strain R7.</title>
        <authorList>
            <person name="Brown S.D."/>
            <person name="Podar M."/>
            <person name="Klingeman D.M."/>
            <person name="Johnson C.M."/>
            <person name="Yang Z.K."/>
            <person name="Utturkar S.M."/>
            <person name="Land M.L."/>
            <person name="Mosher J.J."/>
            <person name="Hurt R.A.Jr."/>
            <person name="Phelps T.J."/>
            <person name="Palumbo A.V."/>
            <person name="Arkin A.P."/>
            <person name="Hazen T.C."/>
            <person name="Elias D.A."/>
        </authorList>
    </citation>
    <scope>NUCLEOTIDE SEQUENCE [LARGE SCALE GENOMIC DNA]</scope>
    <source>
        <strain evidence="4 5">B4</strain>
    </source>
</reference>
<keyword evidence="5" id="KW-1185">Reference proteome</keyword>
<dbReference type="Pfam" id="PF09186">
    <property type="entry name" value="DUF1949"/>
    <property type="match status" value="1"/>
</dbReference>
<dbReference type="InterPro" id="IPR020568">
    <property type="entry name" value="Ribosomal_Su5_D2-typ_SF"/>
</dbReference>
<dbReference type="AlphaFoldDB" id="I9LAT6"/>
<dbReference type="SUPFAM" id="SSF54980">
    <property type="entry name" value="EF-G C-terminal domain-like"/>
    <property type="match status" value="1"/>
</dbReference>
<dbReference type="PROSITE" id="PS00910">
    <property type="entry name" value="UPF0029"/>
    <property type="match status" value="1"/>
</dbReference>
<dbReference type="InterPro" id="IPR015796">
    <property type="entry name" value="Impact_YigZ-like"/>
</dbReference>
<dbReference type="OrthoDB" id="9813771at2"/>
<feature type="domain" description="UPF0029" evidence="3">
    <location>
        <begin position="140"/>
        <end position="195"/>
    </location>
</feature>
<evidence type="ECO:0000313" key="4">
    <source>
        <dbReference type="EMBL" id="EIW17416.1"/>
    </source>
</evidence>
<dbReference type="GO" id="GO:0005737">
    <property type="term" value="C:cytoplasm"/>
    <property type="evidence" value="ECO:0007669"/>
    <property type="project" value="TreeGrafter"/>
</dbReference>
<gene>
    <name evidence="4" type="ORF">FB4_4165</name>
</gene>
<accession>I9LAT6</accession>